<evidence type="ECO:0008006" key="3">
    <source>
        <dbReference type="Google" id="ProtNLM"/>
    </source>
</evidence>
<protein>
    <recommendedName>
        <fullName evidence="3">Lipoprotein</fullName>
    </recommendedName>
</protein>
<accession>A0A7W2PXZ3</accession>
<dbReference type="PROSITE" id="PS51257">
    <property type="entry name" value="PROKAR_LIPOPROTEIN"/>
    <property type="match status" value="1"/>
</dbReference>
<evidence type="ECO:0000313" key="1">
    <source>
        <dbReference type="EMBL" id="MBA6064969.1"/>
    </source>
</evidence>
<dbReference type="RefSeq" id="WP_182322560.1">
    <property type="nucleotide sequence ID" value="NZ_JABWRK010000008.1"/>
</dbReference>
<dbReference type="EMBL" id="JACGDE010000005">
    <property type="protein sequence ID" value="MBA6064969.1"/>
    <property type="molecule type" value="Genomic_DNA"/>
</dbReference>
<gene>
    <name evidence="1" type="ORF">H4C75_09340</name>
</gene>
<dbReference type="AlphaFoldDB" id="A0A7W2PXZ3"/>
<organism evidence="1 2">
    <name type="scientific">Pseudomonas mosselii</name>
    <dbReference type="NCBI Taxonomy" id="78327"/>
    <lineage>
        <taxon>Bacteria</taxon>
        <taxon>Pseudomonadati</taxon>
        <taxon>Pseudomonadota</taxon>
        <taxon>Gammaproteobacteria</taxon>
        <taxon>Pseudomonadales</taxon>
        <taxon>Pseudomonadaceae</taxon>
        <taxon>Pseudomonas</taxon>
    </lineage>
</organism>
<name>A0A7W2PXZ3_9PSED</name>
<proteinExistence type="predicted"/>
<dbReference type="Proteomes" id="UP000541770">
    <property type="component" value="Unassembled WGS sequence"/>
</dbReference>
<reference evidence="1 2" key="1">
    <citation type="submission" date="2020-07" db="EMBL/GenBank/DDBJ databases">
        <title>Diversity of carbapenemase encoding genes among Pseudomonas putida group clinical isolates in a tertiary Brazilian hospital.</title>
        <authorList>
            <person name="Alberto-Lei F."/>
            <person name="Nodari C.S."/>
            <person name="Streling A.P."/>
            <person name="Paulino J.T."/>
            <person name="Bessa-Neto F.O."/>
            <person name="Cayo R."/>
            <person name="Gales A.C."/>
        </authorList>
    </citation>
    <scope>NUCLEOTIDE SEQUENCE [LARGE SCALE GENOMIC DNA]</scope>
    <source>
        <strain evidence="1 2">14802</strain>
    </source>
</reference>
<evidence type="ECO:0000313" key="2">
    <source>
        <dbReference type="Proteomes" id="UP000541770"/>
    </source>
</evidence>
<sequence length="190" mass="20309">MNRLCTLGLAAAGLLALGGCNPSMKPLGYHAEKPYVPMSLVVMPDGYTRFDIQERNELTAAVRSAGAFSFVDHGVPRKGYGLVITQPPGKGAGVLVALNALTLLTFPMPYSYVHNLTGQVYKDGQLLRTFSYKREGLSVAAWYVPPPITENQRQMLTELMSDLEASALIPHVGDEGQEAVSAGLGLSGAE</sequence>
<comment type="caution">
    <text evidence="1">The sequence shown here is derived from an EMBL/GenBank/DDBJ whole genome shotgun (WGS) entry which is preliminary data.</text>
</comment>